<accession>A0A0A9CXK2</accession>
<name>A0A0A9CXK2_ARUDO</name>
<evidence type="ECO:0000313" key="1">
    <source>
        <dbReference type="EMBL" id="JAD81069.1"/>
    </source>
</evidence>
<reference evidence="1" key="2">
    <citation type="journal article" date="2015" name="Data Brief">
        <title>Shoot transcriptome of the giant reed, Arundo donax.</title>
        <authorList>
            <person name="Barrero R.A."/>
            <person name="Guerrero F.D."/>
            <person name="Moolhuijzen P."/>
            <person name="Goolsby J.A."/>
            <person name="Tidwell J."/>
            <person name="Bellgard S.E."/>
            <person name="Bellgard M.I."/>
        </authorList>
    </citation>
    <scope>NUCLEOTIDE SEQUENCE</scope>
    <source>
        <tissue evidence="1">Shoot tissue taken approximately 20 cm above the soil surface</tissue>
    </source>
</reference>
<reference evidence="1" key="1">
    <citation type="submission" date="2014-09" db="EMBL/GenBank/DDBJ databases">
        <authorList>
            <person name="Magalhaes I.L.F."/>
            <person name="Oliveira U."/>
            <person name="Santos F.R."/>
            <person name="Vidigal T.H.D.A."/>
            <person name="Brescovit A.D."/>
            <person name="Santos A.J."/>
        </authorList>
    </citation>
    <scope>NUCLEOTIDE SEQUENCE</scope>
    <source>
        <tissue evidence="1">Shoot tissue taken approximately 20 cm above the soil surface</tissue>
    </source>
</reference>
<dbReference type="AlphaFoldDB" id="A0A0A9CXK2"/>
<sequence>MIVFPKPISSARIPLSLFSYIATNQSNPICWYSRRECLRRNGNFVRTFVVKKVLPVGCADLAAAAASAITSSFLSPLTVLTSVTLFSSTKTCRQGSDTVSDSRALALTLCSGSSTSVDW</sequence>
<protein>
    <submittedName>
        <fullName evidence="1">Similar to PIE1 (PHOTOPERIOD-INDEPENDENT EARLY FLOWERING 1)</fullName>
    </submittedName>
</protein>
<organism evidence="1">
    <name type="scientific">Arundo donax</name>
    <name type="common">Giant reed</name>
    <name type="synonym">Donax arundinaceus</name>
    <dbReference type="NCBI Taxonomy" id="35708"/>
    <lineage>
        <taxon>Eukaryota</taxon>
        <taxon>Viridiplantae</taxon>
        <taxon>Streptophyta</taxon>
        <taxon>Embryophyta</taxon>
        <taxon>Tracheophyta</taxon>
        <taxon>Spermatophyta</taxon>
        <taxon>Magnoliopsida</taxon>
        <taxon>Liliopsida</taxon>
        <taxon>Poales</taxon>
        <taxon>Poaceae</taxon>
        <taxon>PACMAD clade</taxon>
        <taxon>Arundinoideae</taxon>
        <taxon>Arundineae</taxon>
        <taxon>Arundo</taxon>
    </lineage>
</organism>
<dbReference type="EMBL" id="GBRH01216826">
    <property type="protein sequence ID" value="JAD81069.1"/>
    <property type="molecule type" value="Transcribed_RNA"/>
</dbReference>
<proteinExistence type="predicted"/>